<proteinExistence type="predicted"/>
<dbReference type="STRING" id="1678841.TBC1_11150"/>
<dbReference type="SUPFAM" id="SSF50249">
    <property type="entry name" value="Nucleic acid-binding proteins"/>
    <property type="match status" value="1"/>
</dbReference>
<evidence type="ECO:0000313" key="4">
    <source>
        <dbReference type="Proteomes" id="UP000053091"/>
    </source>
</evidence>
<evidence type="ECO:0000313" key="3">
    <source>
        <dbReference type="EMBL" id="GAP42022.1"/>
    </source>
</evidence>
<dbReference type="InterPro" id="IPR050181">
    <property type="entry name" value="Cold_shock_domain"/>
</dbReference>
<dbReference type="PRINTS" id="PR00050">
    <property type="entry name" value="COLDSHOCK"/>
</dbReference>
<dbReference type="AlphaFoldDB" id="A0A0S7BYH8"/>
<evidence type="ECO:0000259" key="2">
    <source>
        <dbReference type="PROSITE" id="PS51857"/>
    </source>
</evidence>
<protein>
    <submittedName>
        <fullName evidence="3">Cold-shock DNA-binding protein family</fullName>
    </submittedName>
</protein>
<dbReference type="CDD" id="cd04458">
    <property type="entry name" value="CSP_CDS"/>
    <property type="match status" value="1"/>
</dbReference>
<dbReference type="InterPro" id="IPR012340">
    <property type="entry name" value="NA-bd_OB-fold"/>
</dbReference>
<reference evidence="3" key="1">
    <citation type="journal article" date="2015" name="Genome Announc.">
        <title>Draft Genome Sequence of Bacteroidales Strain TBC1, a Novel Isolate from a Methanogenic Wastewater Treatment System.</title>
        <authorList>
            <person name="Tourlousse D.M."/>
            <person name="Matsuura N."/>
            <person name="Sun L."/>
            <person name="Toyonaga M."/>
            <person name="Kuroda K."/>
            <person name="Ohashi A."/>
            <person name="Cruz R."/>
            <person name="Yamaguchi T."/>
            <person name="Sekiguchi Y."/>
        </authorList>
    </citation>
    <scope>NUCLEOTIDE SEQUENCE [LARGE SCALE GENOMIC DNA]</scope>
    <source>
        <strain evidence="3">TBC1</strain>
    </source>
</reference>
<organism evidence="3">
    <name type="scientific">Lentimicrobium saccharophilum</name>
    <dbReference type="NCBI Taxonomy" id="1678841"/>
    <lineage>
        <taxon>Bacteria</taxon>
        <taxon>Pseudomonadati</taxon>
        <taxon>Bacteroidota</taxon>
        <taxon>Bacteroidia</taxon>
        <taxon>Bacteroidales</taxon>
        <taxon>Lentimicrobiaceae</taxon>
        <taxon>Lentimicrobium</taxon>
    </lineage>
</organism>
<feature type="compositionally biased region" description="Polar residues" evidence="1">
    <location>
        <begin position="1"/>
        <end position="10"/>
    </location>
</feature>
<accession>A0A0S7BYH8</accession>
<dbReference type="GO" id="GO:0003677">
    <property type="term" value="F:DNA binding"/>
    <property type="evidence" value="ECO:0007669"/>
    <property type="project" value="UniProtKB-KW"/>
</dbReference>
<sequence length="151" mass="17082">MARSQQSWNKIENEKKKQKKKKDKAARKLERASNTADGNNPDSMIAYVDEYGRISDTPPDPATKSVIKAEEIEIGVRKKEDVSPEEEFRTGIVTFFNDSKGFGFIRDLRSGESIFVHINQLTEPIKENNKVSFKVEKGPKGLNAIEVKLVI</sequence>
<feature type="compositionally biased region" description="Polar residues" evidence="1">
    <location>
        <begin position="32"/>
        <end position="42"/>
    </location>
</feature>
<dbReference type="Proteomes" id="UP000053091">
    <property type="component" value="Unassembled WGS sequence"/>
</dbReference>
<dbReference type="Pfam" id="PF00313">
    <property type="entry name" value="CSD"/>
    <property type="match status" value="1"/>
</dbReference>
<dbReference type="InterPro" id="IPR002059">
    <property type="entry name" value="CSP_DNA-bd"/>
</dbReference>
<feature type="region of interest" description="Disordered" evidence="1">
    <location>
        <begin position="1"/>
        <end position="44"/>
    </location>
</feature>
<keyword evidence="3" id="KW-0238">DNA-binding</keyword>
<dbReference type="GO" id="GO:0005829">
    <property type="term" value="C:cytosol"/>
    <property type="evidence" value="ECO:0007669"/>
    <property type="project" value="UniProtKB-ARBA"/>
</dbReference>
<evidence type="ECO:0000256" key="1">
    <source>
        <dbReference type="SAM" id="MobiDB-lite"/>
    </source>
</evidence>
<dbReference type="EMBL" id="DF968182">
    <property type="protein sequence ID" value="GAP42022.1"/>
    <property type="molecule type" value="Genomic_DNA"/>
</dbReference>
<dbReference type="PROSITE" id="PS51857">
    <property type="entry name" value="CSD_2"/>
    <property type="match status" value="1"/>
</dbReference>
<dbReference type="Gene3D" id="2.40.50.140">
    <property type="entry name" value="Nucleic acid-binding proteins"/>
    <property type="match status" value="1"/>
</dbReference>
<dbReference type="RefSeq" id="WP_062037076.1">
    <property type="nucleotide sequence ID" value="NZ_DF968182.1"/>
</dbReference>
<dbReference type="PANTHER" id="PTHR11544">
    <property type="entry name" value="COLD SHOCK DOMAIN CONTAINING PROTEINS"/>
    <property type="match status" value="1"/>
</dbReference>
<feature type="compositionally biased region" description="Basic residues" evidence="1">
    <location>
        <begin position="16"/>
        <end position="25"/>
    </location>
</feature>
<dbReference type="SMART" id="SM00357">
    <property type="entry name" value="CSP"/>
    <property type="match status" value="1"/>
</dbReference>
<feature type="domain" description="CSD" evidence="2">
    <location>
        <begin position="88"/>
        <end position="149"/>
    </location>
</feature>
<dbReference type="OrthoDB" id="1493235at2"/>
<name>A0A0S7BYH8_9BACT</name>
<gene>
    <name evidence="3" type="ORF">TBC1_11150</name>
</gene>
<keyword evidence="4" id="KW-1185">Reference proteome</keyword>
<dbReference type="InterPro" id="IPR011129">
    <property type="entry name" value="CSD"/>
</dbReference>